<feature type="transmembrane region" description="Helical" evidence="1">
    <location>
        <begin position="334"/>
        <end position="359"/>
    </location>
</feature>
<dbReference type="Proteomes" id="UP000744438">
    <property type="component" value="Unassembled WGS sequence"/>
</dbReference>
<keyword evidence="1" id="KW-0472">Membrane</keyword>
<protein>
    <submittedName>
        <fullName evidence="2">HupE/UreJ family protein</fullName>
    </submittedName>
</protein>
<dbReference type="Pfam" id="PF13795">
    <property type="entry name" value="HupE_UreJ_2"/>
    <property type="match status" value="2"/>
</dbReference>
<feature type="transmembrane region" description="Helical" evidence="1">
    <location>
        <begin position="300"/>
        <end position="322"/>
    </location>
</feature>
<dbReference type="InterPro" id="IPR032809">
    <property type="entry name" value="Put_HupE_UreJ"/>
</dbReference>
<evidence type="ECO:0000313" key="2">
    <source>
        <dbReference type="EMBL" id="MBL6811334.1"/>
    </source>
</evidence>
<evidence type="ECO:0000313" key="3">
    <source>
        <dbReference type="Proteomes" id="UP000744438"/>
    </source>
</evidence>
<evidence type="ECO:0000256" key="1">
    <source>
        <dbReference type="SAM" id="Phobius"/>
    </source>
</evidence>
<organism evidence="2 3">
    <name type="scientific">SAR86 cluster bacterium</name>
    <dbReference type="NCBI Taxonomy" id="2030880"/>
    <lineage>
        <taxon>Bacteria</taxon>
        <taxon>Pseudomonadati</taxon>
        <taxon>Pseudomonadota</taxon>
        <taxon>Gammaproteobacteria</taxon>
        <taxon>SAR86 cluster</taxon>
    </lineage>
</organism>
<sequence>MKLKNILFSFLLILFFSENILSHQKSQSYTSWKGELAGTDFVVSVSTKINKAVLFNQLQNNGYRIDQLEVYFKNKISSEDCFSQNPLIQDQGGNFIKYLDKFVCSVEQPRFNFNLFFDLNLTHLDFSSQQKEGQLFPDFIISSDNREISIFDKNQSAELNLSFLNFLSFGFKHILSGLDHIAFLLLIIFLCANLKTLFFAISGFTLGHSASLFSSVQGLIASSTSLVEIMIGFSILVCSIEVLGKKTTQLGMFSNLLLIAWAILTFAIYVFIPKQSLFFLSLGLMMFCYLRLSDNYQSSLNLIFITIVFGFIHGLGFAGAINEIYLPKEDMLKILLAFNLGIEIGQILIFGIFALFAYLFKFYNLEKITNFTTLAITASIFGYSLNLIIERSFLVF</sequence>
<feature type="transmembrane region" description="Helical" evidence="1">
    <location>
        <begin position="371"/>
        <end position="389"/>
    </location>
</feature>
<dbReference type="EMBL" id="JADHQC010000001">
    <property type="protein sequence ID" value="MBL6811334.1"/>
    <property type="molecule type" value="Genomic_DNA"/>
</dbReference>
<keyword evidence="1" id="KW-1133">Transmembrane helix</keyword>
<dbReference type="AlphaFoldDB" id="A0A937HZ23"/>
<keyword evidence="1" id="KW-0812">Transmembrane</keyword>
<comment type="caution">
    <text evidence="2">The sequence shown here is derived from an EMBL/GenBank/DDBJ whole genome shotgun (WGS) entry which is preliminary data.</text>
</comment>
<proteinExistence type="predicted"/>
<feature type="transmembrane region" description="Helical" evidence="1">
    <location>
        <begin position="250"/>
        <end position="271"/>
    </location>
</feature>
<accession>A0A937HZ23</accession>
<reference evidence="2" key="1">
    <citation type="submission" date="2020-10" db="EMBL/GenBank/DDBJ databases">
        <title>Microbiome of the Black Sea water column analyzed by genome centric metagenomics.</title>
        <authorList>
            <person name="Cabello-Yeves P.J."/>
            <person name="Callieri C."/>
            <person name="Picazo A."/>
            <person name="Mehrshad M."/>
            <person name="Haro-Moreno J.M."/>
            <person name="Roda-Garcia J."/>
            <person name="Dzembekova N."/>
            <person name="Slabakova V."/>
            <person name="Slabakova N."/>
            <person name="Moncheva S."/>
            <person name="Rodriguez-Valera F."/>
        </authorList>
    </citation>
    <scope>NUCLEOTIDE SEQUENCE</scope>
    <source>
        <strain evidence="2">BS307-5m-G49</strain>
    </source>
</reference>
<feature type="transmembrane region" description="Helical" evidence="1">
    <location>
        <begin position="182"/>
        <end position="206"/>
    </location>
</feature>
<feature type="transmembrane region" description="Helical" evidence="1">
    <location>
        <begin position="218"/>
        <end position="238"/>
    </location>
</feature>
<gene>
    <name evidence="2" type="ORF">ISQ63_00455</name>
</gene>
<feature type="transmembrane region" description="Helical" evidence="1">
    <location>
        <begin position="277"/>
        <end position="293"/>
    </location>
</feature>
<name>A0A937HZ23_9GAMM</name>